<dbReference type="AlphaFoldDB" id="A0AAW9FHP1"/>
<dbReference type="GO" id="GO:0006355">
    <property type="term" value="P:regulation of DNA-templated transcription"/>
    <property type="evidence" value="ECO:0007669"/>
    <property type="project" value="InterPro"/>
</dbReference>
<accession>A0AAW9FHP1</accession>
<dbReference type="Pfam" id="PF01402">
    <property type="entry name" value="RHH_1"/>
    <property type="match status" value="1"/>
</dbReference>
<dbReference type="InterPro" id="IPR052991">
    <property type="entry name" value="Non-func_TypeII_TA_Antitoxin"/>
</dbReference>
<sequence>MTAFTIRVPDEVANRLNEIAQKLDRSRSYMAAQAIENFVSRVEWQLAEIEAGIAEADRGEVASDEDVARVIGKHIKATA</sequence>
<evidence type="ECO:0000313" key="2">
    <source>
        <dbReference type="EMBL" id="MDX8304980.1"/>
    </source>
</evidence>
<dbReference type="SUPFAM" id="SSF47598">
    <property type="entry name" value="Ribbon-helix-helix"/>
    <property type="match status" value="1"/>
</dbReference>
<feature type="domain" description="Ribbon-helix-helix protein CopG" evidence="1">
    <location>
        <begin position="4"/>
        <end position="36"/>
    </location>
</feature>
<gene>
    <name evidence="2" type="ORF">RMR22_22245</name>
</gene>
<comment type="caution">
    <text evidence="2">The sequence shown here is derived from an EMBL/GenBank/DDBJ whole genome shotgun (WGS) entry which is preliminary data.</text>
</comment>
<dbReference type="Gene3D" id="1.10.1220.10">
    <property type="entry name" value="Met repressor-like"/>
    <property type="match status" value="1"/>
</dbReference>
<proteinExistence type="predicted"/>
<dbReference type="InterPro" id="IPR013321">
    <property type="entry name" value="Arc_rbn_hlx_hlx"/>
</dbReference>
<evidence type="ECO:0000259" key="1">
    <source>
        <dbReference type="Pfam" id="PF01402"/>
    </source>
</evidence>
<dbReference type="InterPro" id="IPR010985">
    <property type="entry name" value="Ribbon_hlx_hlx"/>
</dbReference>
<reference evidence="2" key="1">
    <citation type="journal article" date="2023" name="Phytobiomes J">
        <title>Deciphering the key players within the bacterial microbiota associated with aerial crown gall tumors on rhododendron: Insights into the gallobiome.</title>
        <authorList>
            <person name="Kuzmanovic N."/>
            <person name="Nesme J."/>
            <person name="Wolf J."/>
            <person name="Neumann-Schaal M."/>
            <person name="Petersen J."/>
            <person name="Fernandez-Gnecco G."/>
            <person name="Sproeer C."/>
            <person name="Bunk B."/>
            <person name="Overmann J."/>
            <person name="Sorensen S.J."/>
            <person name="Idczak E."/>
            <person name="Smalla K."/>
        </authorList>
    </citation>
    <scope>NUCLEOTIDE SEQUENCE</scope>
    <source>
        <strain evidence="2">Rho-11.1</strain>
    </source>
</reference>
<protein>
    <submittedName>
        <fullName evidence="2">CopG family ribbon-helix-helix protein</fullName>
    </submittedName>
</protein>
<dbReference type="PANTHER" id="PTHR40688:SF2">
    <property type="entry name" value="RIBBON-HELIX-HELIX PROTEIN COPG DOMAIN-CONTAINING PROTEIN"/>
    <property type="match status" value="1"/>
</dbReference>
<dbReference type="PANTHER" id="PTHR40688">
    <property type="match status" value="1"/>
</dbReference>
<dbReference type="RefSeq" id="WP_320203444.1">
    <property type="nucleotide sequence ID" value="NZ_CP192782.1"/>
</dbReference>
<dbReference type="EMBL" id="JAVRAF010000012">
    <property type="protein sequence ID" value="MDX8304980.1"/>
    <property type="molecule type" value="Genomic_DNA"/>
</dbReference>
<dbReference type="CDD" id="cd22233">
    <property type="entry name" value="RHH_CopAso-like"/>
    <property type="match status" value="1"/>
</dbReference>
<name>A0AAW9FHP1_9HYPH</name>
<dbReference type="InterPro" id="IPR002145">
    <property type="entry name" value="CopG"/>
</dbReference>
<organism evidence="2">
    <name type="scientific">Agrobacterium rosae</name>
    <dbReference type="NCBI Taxonomy" id="1972867"/>
    <lineage>
        <taxon>Bacteria</taxon>
        <taxon>Pseudomonadati</taxon>
        <taxon>Pseudomonadota</taxon>
        <taxon>Alphaproteobacteria</taxon>
        <taxon>Hyphomicrobiales</taxon>
        <taxon>Rhizobiaceae</taxon>
        <taxon>Rhizobium/Agrobacterium group</taxon>
        <taxon>Agrobacterium</taxon>
    </lineage>
</organism>